<dbReference type="Gene3D" id="1.10.1280.10">
    <property type="entry name" value="Di-copper center containing domain from catechol oxidase"/>
    <property type="match status" value="1"/>
</dbReference>
<evidence type="ECO:0000313" key="12">
    <source>
        <dbReference type="Proteomes" id="UP000267821"/>
    </source>
</evidence>
<dbReference type="InterPro" id="IPR008922">
    <property type="entry name" value="Di-copper_centre_dom_sf"/>
</dbReference>
<accession>A0A3N4LHJ3</accession>
<evidence type="ECO:0000259" key="9">
    <source>
        <dbReference type="PROSITE" id="PS00497"/>
    </source>
</evidence>
<keyword evidence="4" id="KW-0186">Copper</keyword>
<dbReference type="STRING" id="1051890.A0A3N4LHJ3"/>
<reference evidence="11 12" key="1">
    <citation type="journal article" date="2018" name="Nat. Ecol. Evol.">
        <title>Pezizomycetes genomes reveal the molecular basis of ectomycorrhizal truffle lifestyle.</title>
        <authorList>
            <person name="Murat C."/>
            <person name="Payen T."/>
            <person name="Noel B."/>
            <person name="Kuo A."/>
            <person name="Morin E."/>
            <person name="Chen J."/>
            <person name="Kohler A."/>
            <person name="Krizsan K."/>
            <person name="Balestrini R."/>
            <person name="Da Silva C."/>
            <person name="Montanini B."/>
            <person name="Hainaut M."/>
            <person name="Levati E."/>
            <person name="Barry K.W."/>
            <person name="Belfiori B."/>
            <person name="Cichocki N."/>
            <person name="Clum A."/>
            <person name="Dockter R.B."/>
            <person name="Fauchery L."/>
            <person name="Guy J."/>
            <person name="Iotti M."/>
            <person name="Le Tacon F."/>
            <person name="Lindquist E.A."/>
            <person name="Lipzen A."/>
            <person name="Malagnac F."/>
            <person name="Mello A."/>
            <person name="Molinier V."/>
            <person name="Miyauchi S."/>
            <person name="Poulain J."/>
            <person name="Riccioni C."/>
            <person name="Rubini A."/>
            <person name="Sitrit Y."/>
            <person name="Splivallo R."/>
            <person name="Traeger S."/>
            <person name="Wang M."/>
            <person name="Zifcakova L."/>
            <person name="Wipf D."/>
            <person name="Zambonelli A."/>
            <person name="Paolocci F."/>
            <person name="Nowrousian M."/>
            <person name="Ottonello S."/>
            <person name="Baldrian P."/>
            <person name="Spatafora J.W."/>
            <person name="Henrissat B."/>
            <person name="Nagy L.G."/>
            <person name="Aury J.M."/>
            <person name="Wincker P."/>
            <person name="Grigoriev I.V."/>
            <person name="Bonfante P."/>
            <person name="Martin F.M."/>
        </authorList>
    </citation>
    <scope>NUCLEOTIDE SEQUENCE [LARGE SCALE GENOMIC DNA]</scope>
    <source>
        <strain evidence="11 12">ATCC MYA-4762</strain>
    </source>
</reference>
<feature type="region of interest" description="Disordered" evidence="8">
    <location>
        <begin position="376"/>
        <end position="395"/>
    </location>
</feature>
<dbReference type="AlphaFoldDB" id="A0A3N4LHJ3"/>
<evidence type="ECO:0000256" key="2">
    <source>
        <dbReference type="ARBA" id="ARBA00011906"/>
    </source>
</evidence>
<protein>
    <recommendedName>
        <fullName evidence="2">tyrosinase</fullName>
        <ecNumber evidence="2">1.14.18.1</ecNumber>
    </recommendedName>
</protein>
<evidence type="ECO:0000256" key="7">
    <source>
        <dbReference type="ARBA" id="ARBA00048881"/>
    </source>
</evidence>
<dbReference type="PANTHER" id="PTHR11474:SF76">
    <property type="entry name" value="SHKT DOMAIN-CONTAINING PROTEIN"/>
    <property type="match status" value="1"/>
</dbReference>
<name>A0A3N4LHJ3_9PEZI</name>
<evidence type="ECO:0000256" key="6">
    <source>
        <dbReference type="ARBA" id="ARBA00048233"/>
    </source>
</evidence>
<evidence type="ECO:0000256" key="5">
    <source>
        <dbReference type="ARBA" id="ARBA00023101"/>
    </source>
</evidence>
<feature type="domain" description="Tyrosinase copper-binding" evidence="9">
    <location>
        <begin position="79"/>
        <end position="96"/>
    </location>
</feature>
<dbReference type="EMBL" id="ML121576">
    <property type="protein sequence ID" value="RPB20141.1"/>
    <property type="molecule type" value="Genomic_DNA"/>
</dbReference>
<dbReference type="PROSITE" id="PS00497">
    <property type="entry name" value="TYROSINASE_1"/>
    <property type="match status" value="1"/>
</dbReference>
<comment type="catalytic activity">
    <reaction evidence="6">
        <text>2 L-dopa + O2 = 2 L-dopaquinone + 2 H2O</text>
        <dbReference type="Rhea" id="RHEA:34287"/>
        <dbReference type="ChEBI" id="CHEBI:15377"/>
        <dbReference type="ChEBI" id="CHEBI:15379"/>
        <dbReference type="ChEBI" id="CHEBI:57504"/>
        <dbReference type="ChEBI" id="CHEBI:57924"/>
        <dbReference type="EC" id="1.14.18.1"/>
    </reaction>
</comment>
<dbReference type="InterPro" id="IPR050316">
    <property type="entry name" value="Tyrosinase/Hemocyanin"/>
</dbReference>
<dbReference type="InParanoid" id="A0A3N4LHJ3"/>
<keyword evidence="12" id="KW-1185">Reference proteome</keyword>
<dbReference type="GO" id="GO:0046872">
    <property type="term" value="F:metal ion binding"/>
    <property type="evidence" value="ECO:0007669"/>
    <property type="project" value="UniProtKB-KW"/>
</dbReference>
<dbReference type="GO" id="GO:0042438">
    <property type="term" value="P:melanin biosynthetic process"/>
    <property type="evidence" value="ECO:0007669"/>
    <property type="project" value="UniProtKB-KW"/>
</dbReference>
<dbReference type="Proteomes" id="UP000267821">
    <property type="component" value="Unassembled WGS sequence"/>
</dbReference>
<evidence type="ECO:0000313" key="11">
    <source>
        <dbReference type="EMBL" id="RPB20141.1"/>
    </source>
</evidence>
<dbReference type="InterPro" id="IPR002227">
    <property type="entry name" value="Tyrosinase_Cu-bd"/>
</dbReference>
<dbReference type="Pfam" id="PF00264">
    <property type="entry name" value="Tyrosinase"/>
    <property type="match status" value="1"/>
</dbReference>
<feature type="domain" description="Tyrosinase copper-binding" evidence="10">
    <location>
        <begin position="334"/>
        <end position="345"/>
    </location>
</feature>
<evidence type="ECO:0000256" key="1">
    <source>
        <dbReference type="ARBA" id="ARBA00009928"/>
    </source>
</evidence>
<keyword evidence="3" id="KW-0479">Metal-binding</keyword>
<keyword evidence="5" id="KW-0470">Melanin biosynthesis</keyword>
<organism evidence="11 12">
    <name type="scientific">Terfezia boudieri ATCC MYA-4762</name>
    <dbReference type="NCBI Taxonomy" id="1051890"/>
    <lineage>
        <taxon>Eukaryota</taxon>
        <taxon>Fungi</taxon>
        <taxon>Dikarya</taxon>
        <taxon>Ascomycota</taxon>
        <taxon>Pezizomycotina</taxon>
        <taxon>Pezizomycetes</taxon>
        <taxon>Pezizales</taxon>
        <taxon>Pezizaceae</taxon>
        <taxon>Terfezia</taxon>
    </lineage>
</organism>
<evidence type="ECO:0000256" key="3">
    <source>
        <dbReference type="ARBA" id="ARBA00022723"/>
    </source>
</evidence>
<sequence length="589" mass="66162">MDLPLLRIRRSLHMLDEEWRAAPPEAVTELDTLIRAFWGIQCLPPDNENSFFRIAGYHGEPFQGKGVKDGKWWGGYCNHGNVLFPTWHRAYLLRLEDALRSIPGCQNVTLPFWDECINLTTEVSILPGPPIPKPVVPTPYIPRILTIPRVLLKGENIEIPNPLYSYKLQKALDYQIEGANQRYSKPVDYETVRYPLSGLVGNPEDKKNTDIHNSNYEVASDRTTILNQNVRAWLEGTVEITDDGNPDTRVADTTSVYSRFLNCLKAPNYTVFSNTNSQSAWNKQPSILMAMSLESPHNAIHLAVGGFYQAGVYNADPILGANGDMGANEMAGFDPIFYFHHCFIDYVFWQWQKRHGLTEKGSLQIDYDIGTGDDKGAGTKVVPGDAGYPLGDDEPEGTKLTMDTPLYPYKTPQGAYYTSHDVTNIANLGYWYGIGSLDVPLERKPEIRPWIPLIGESGAVDRSIALKMLVTGINRADYPGSFVIRTFSMLPSGKEVEVGREPILSRWHVGNCANCRDKLEVESVVAIDHAMLGHLEKGIQDREIEFRVKIQKFDEILETQYPSRQRLDLPFAPPGGPPEPIIRKIILSS</sequence>
<comment type="catalytic activity">
    <reaction evidence="7">
        <text>L-tyrosine + O2 = L-dopaquinone + H2O</text>
        <dbReference type="Rhea" id="RHEA:18117"/>
        <dbReference type="ChEBI" id="CHEBI:15377"/>
        <dbReference type="ChEBI" id="CHEBI:15379"/>
        <dbReference type="ChEBI" id="CHEBI:57924"/>
        <dbReference type="ChEBI" id="CHEBI:58315"/>
        <dbReference type="EC" id="1.14.18.1"/>
    </reaction>
</comment>
<dbReference type="PROSITE" id="PS00498">
    <property type="entry name" value="TYROSINASE_2"/>
    <property type="match status" value="1"/>
</dbReference>
<dbReference type="EC" id="1.14.18.1" evidence="2"/>
<evidence type="ECO:0000259" key="10">
    <source>
        <dbReference type="PROSITE" id="PS00498"/>
    </source>
</evidence>
<dbReference type="OrthoDB" id="6132182at2759"/>
<dbReference type="SUPFAM" id="SSF48056">
    <property type="entry name" value="Di-copper centre-containing domain"/>
    <property type="match status" value="1"/>
</dbReference>
<evidence type="ECO:0000256" key="4">
    <source>
        <dbReference type="ARBA" id="ARBA00023008"/>
    </source>
</evidence>
<comment type="similarity">
    <text evidence="1">Belongs to the tyrosinase family.</text>
</comment>
<dbReference type="GO" id="GO:0004503">
    <property type="term" value="F:tyrosinase activity"/>
    <property type="evidence" value="ECO:0007669"/>
    <property type="project" value="UniProtKB-EC"/>
</dbReference>
<evidence type="ECO:0000256" key="8">
    <source>
        <dbReference type="SAM" id="MobiDB-lite"/>
    </source>
</evidence>
<proteinExistence type="inferred from homology"/>
<dbReference type="PANTHER" id="PTHR11474">
    <property type="entry name" value="TYROSINASE FAMILY MEMBER"/>
    <property type="match status" value="1"/>
</dbReference>
<dbReference type="PRINTS" id="PR00092">
    <property type="entry name" value="TYROSINASE"/>
</dbReference>
<gene>
    <name evidence="11" type="ORF">L211DRAFT_829664</name>
</gene>